<dbReference type="GO" id="GO:1902600">
    <property type="term" value="P:proton transmembrane transport"/>
    <property type="evidence" value="ECO:0007669"/>
    <property type="project" value="InterPro"/>
</dbReference>
<dbReference type="RefSeq" id="WP_169145248.1">
    <property type="nucleotide sequence ID" value="NZ_JABBGA010000004.1"/>
</dbReference>
<evidence type="ECO:0000256" key="2">
    <source>
        <dbReference type="ARBA" id="ARBA00022692"/>
    </source>
</evidence>
<feature type="transmembrane region" description="Helical" evidence="5">
    <location>
        <begin position="99"/>
        <end position="122"/>
    </location>
</feature>
<dbReference type="InterPro" id="IPR006153">
    <property type="entry name" value="Cation/H_exchanger_TM"/>
</dbReference>
<proteinExistence type="predicted"/>
<dbReference type="PANTHER" id="PTHR43021:SF2">
    <property type="entry name" value="CATION_H+ EXCHANGER DOMAIN-CONTAINING PROTEIN"/>
    <property type="match status" value="1"/>
</dbReference>
<feature type="transmembrane region" description="Helical" evidence="5">
    <location>
        <begin position="161"/>
        <end position="180"/>
    </location>
</feature>
<evidence type="ECO:0000256" key="3">
    <source>
        <dbReference type="ARBA" id="ARBA00022989"/>
    </source>
</evidence>
<gene>
    <name evidence="7" type="ORF">HHL15_07740</name>
</gene>
<evidence type="ECO:0000256" key="5">
    <source>
        <dbReference type="SAM" id="Phobius"/>
    </source>
</evidence>
<feature type="transmembrane region" description="Helical" evidence="5">
    <location>
        <begin position="338"/>
        <end position="362"/>
    </location>
</feature>
<dbReference type="InterPro" id="IPR038770">
    <property type="entry name" value="Na+/solute_symporter_sf"/>
</dbReference>
<dbReference type="GO" id="GO:0015297">
    <property type="term" value="F:antiporter activity"/>
    <property type="evidence" value="ECO:0007669"/>
    <property type="project" value="InterPro"/>
</dbReference>
<dbReference type="Proteomes" id="UP000580043">
    <property type="component" value="Unassembled WGS sequence"/>
</dbReference>
<dbReference type="Gene3D" id="1.20.1530.20">
    <property type="match status" value="1"/>
</dbReference>
<evidence type="ECO:0000256" key="1">
    <source>
        <dbReference type="ARBA" id="ARBA00004141"/>
    </source>
</evidence>
<evidence type="ECO:0000256" key="4">
    <source>
        <dbReference type="ARBA" id="ARBA00023136"/>
    </source>
</evidence>
<evidence type="ECO:0000259" key="6">
    <source>
        <dbReference type="Pfam" id="PF00999"/>
    </source>
</evidence>
<feature type="transmembrane region" description="Helical" evidence="5">
    <location>
        <begin position="298"/>
        <end position="318"/>
    </location>
</feature>
<dbReference type="EMBL" id="JABBGA010000004">
    <property type="protein sequence ID" value="NML25631.1"/>
    <property type="molecule type" value="Genomic_DNA"/>
</dbReference>
<evidence type="ECO:0000313" key="7">
    <source>
        <dbReference type="EMBL" id="NML25631.1"/>
    </source>
</evidence>
<feature type="transmembrane region" description="Helical" evidence="5">
    <location>
        <begin position="273"/>
        <end position="291"/>
    </location>
</feature>
<comment type="caution">
    <text evidence="7">The sequence shown here is derived from an EMBL/GenBank/DDBJ whole genome shotgun (WGS) entry which is preliminary data.</text>
</comment>
<dbReference type="GO" id="GO:0016020">
    <property type="term" value="C:membrane"/>
    <property type="evidence" value="ECO:0007669"/>
    <property type="project" value="UniProtKB-SubCell"/>
</dbReference>
<organism evidence="7 8">
    <name type="scientific">Zoogloea dura</name>
    <dbReference type="NCBI Taxonomy" id="2728840"/>
    <lineage>
        <taxon>Bacteria</taxon>
        <taxon>Pseudomonadati</taxon>
        <taxon>Pseudomonadota</taxon>
        <taxon>Betaproteobacteria</taxon>
        <taxon>Rhodocyclales</taxon>
        <taxon>Zoogloeaceae</taxon>
        <taxon>Zoogloea</taxon>
    </lineage>
</organism>
<dbReference type="PANTHER" id="PTHR43021">
    <property type="entry name" value="NA(+)/H(+) ANTIPORTER-RELATED"/>
    <property type="match status" value="1"/>
</dbReference>
<protein>
    <recommendedName>
        <fullName evidence="6">Cation/H+ exchanger transmembrane domain-containing protein</fullName>
    </recommendedName>
</protein>
<name>A0A848G7P8_9RHOO</name>
<feature type="transmembrane region" description="Helical" evidence="5">
    <location>
        <begin position="128"/>
        <end position="149"/>
    </location>
</feature>
<sequence>MTPDLSFLPGWITPLDTSFALALLLVIAPLAGEAVFRLLRWPRIVGYTLVGLFASASSFDGAGLELSEGFQHGLEVAMAVLLFELGSRVNLPWLRANPWLAATSVAEAGLSFFLVFGIGHYLGLGPGSSLALAAVCMVSSPVVVMRVASEIGARGQVTERLLMLSALNTIYAVVAVQVILGLLGQVHGSNALEALRPPLWFLLNTLVLSIMLALAVGLARRRLDLANENSALLLLGLIFLALVLVRLSGASPILVPLLAGMLLRSRDPRPCLWPRHFGTAGGALVVLLFVANGMAADWRLIVGGGLAGVALLLLRAFAKVAGTVLFGRRSGLSTAQATALGVALLPMSGTAFLLTASLYSAFPAMGMKVAAALAGAAMVMEILGPIATQWALSHCGETPEGKEAASGA</sequence>
<keyword evidence="2 5" id="KW-0812">Transmembrane</keyword>
<feature type="transmembrane region" description="Helical" evidence="5">
    <location>
        <begin position="12"/>
        <end position="32"/>
    </location>
</feature>
<feature type="transmembrane region" description="Helical" evidence="5">
    <location>
        <begin position="369"/>
        <end position="392"/>
    </location>
</feature>
<accession>A0A848G7P8</accession>
<feature type="transmembrane region" description="Helical" evidence="5">
    <location>
        <begin position="200"/>
        <end position="219"/>
    </location>
</feature>
<comment type="subcellular location">
    <subcellularLocation>
        <location evidence="1">Membrane</location>
        <topology evidence="1">Multi-pass membrane protein</topology>
    </subcellularLocation>
</comment>
<feature type="transmembrane region" description="Helical" evidence="5">
    <location>
        <begin position="231"/>
        <end position="253"/>
    </location>
</feature>
<dbReference type="Pfam" id="PF00999">
    <property type="entry name" value="Na_H_Exchanger"/>
    <property type="match status" value="1"/>
</dbReference>
<dbReference type="AlphaFoldDB" id="A0A848G7P8"/>
<keyword evidence="3 5" id="KW-1133">Transmembrane helix</keyword>
<evidence type="ECO:0000313" key="8">
    <source>
        <dbReference type="Proteomes" id="UP000580043"/>
    </source>
</evidence>
<feature type="domain" description="Cation/H+ exchanger transmembrane" evidence="6">
    <location>
        <begin position="24"/>
        <end position="392"/>
    </location>
</feature>
<keyword evidence="4 5" id="KW-0472">Membrane</keyword>
<keyword evidence="8" id="KW-1185">Reference proteome</keyword>
<reference evidence="7 8" key="1">
    <citation type="submission" date="2020-04" db="EMBL/GenBank/DDBJ databases">
        <title>Zoogloea sp. G-4-1-14 isolated from soil.</title>
        <authorList>
            <person name="Dahal R.H."/>
        </authorList>
    </citation>
    <scope>NUCLEOTIDE SEQUENCE [LARGE SCALE GENOMIC DNA]</scope>
    <source>
        <strain evidence="7 8">G-4-1-14</strain>
    </source>
</reference>